<protein>
    <submittedName>
        <fullName evidence="2">Protein N-acetyltransferase, RimJ/RimL family</fullName>
    </submittedName>
</protein>
<dbReference type="Proteomes" id="UP000183209">
    <property type="component" value="Unassembled WGS sequence"/>
</dbReference>
<dbReference type="GO" id="GO:0016747">
    <property type="term" value="F:acyltransferase activity, transferring groups other than amino-acyl groups"/>
    <property type="evidence" value="ECO:0007669"/>
    <property type="project" value="InterPro"/>
</dbReference>
<gene>
    <name evidence="2" type="ORF">SAMN04487906_2591</name>
</gene>
<dbReference type="PROSITE" id="PS51186">
    <property type="entry name" value="GNAT"/>
    <property type="match status" value="1"/>
</dbReference>
<dbReference type="AlphaFoldDB" id="A0A1I6UMM6"/>
<evidence type="ECO:0000313" key="2">
    <source>
        <dbReference type="EMBL" id="SFT02671.1"/>
    </source>
</evidence>
<evidence type="ECO:0000313" key="3">
    <source>
        <dbReference type="Proteomes" id="UP000183209"/>
    </source>
</evidence>
<dbReference type="InterPro" id="IPR000182">
    <property type="entry name" value="GNAT_dom"/>
</dbReference>
<dbReference type="PANTHER" id="PTHR43792:SF1">
    <property type="entry name" value="N-ACETYLTRANSFERASE DOMAIN-CONTAINING PROTEIN"/>
    <property type="match status" value="1"/>
</dbReference>
<dbReference type="EMBL" id="FPAG01000007">
    <property type="protein sequence ID" value="SFT02671.1"/>
    <property type="molecule type" value="Genomic_DNA"/>
</dbReference>
<dbReference type="SUPFAM" id="SSF55729">
    <property type="entry name" value="Acyl-CoA N-acyltransferases (Nat)"/>
    <property type="match status" value="1"/>
</dbReference>
<evidence type="ECO:0000259" key="1">
    <source>
        <dbReference type="PROSITE" id="PS51186"/>
    </source>
</evidence>
<organism evidence="2 3">
    <name type="scientific">Zhouia amylolytica</name>
    <dbReference type="NCBI Taxonomy" id="376730"/>
    <lineage>
        <taxon>Bacteria</taxon>
        <taxon>Pseudomonadati</taxon>
        <taxon>Bacteroidota</taxon>
        <taxon>Flavobacteriia</taxon>
        <taxon>Flavobacteriales</taxon>
        <taxon>Flavobacteriaceae</taxon>
        <taxon>Zhouia</taxon>
    </lineage>
</organism>
<reference evidence="2 3" key="1">
    <citation type="submission" date="2016-10" db="EMBL/GenBank/DDBJ databases">
        <authorList>
            <person name="de Groot N.N."/>
        </authorList>
    </citation>
    <scope>NUCLEOTIDE SEQUENCE [LARGE SCALE GENOMIC DNA]</scope>
    <source>
        <strain evidence="2 3">CGMCC 1.6114</strain>
    </source>
</reference>
<sequence length="171" mass="19986">MTNLSFQTERLWVRPTHLEDADFILELFNSPKWLTFIGDRQLHSREDAETYIEAQMLSQLKRLGYGNYTVIRKSDQKKIGAIGLYDREDLDDIDLGFAFLSEFEGNGYAFESVKGLTELAINTFQLNRLIAITLPVNVGAQNLLTKLGFEFERMIHRNHPQKDWMLYRIKH</sequence>
<dbReference type="PANTHER" id="PTHR43792">
    <property type="entry name" value="GNAT FAMILY, PUTATIVE (AFU_ORTHOLOGUE AFUA_3G00765)-RELATED-RELATED"/>
    <property type="match status" value="1"/>
</dbReference>
<dbReference type="Pfam" id="PF13302">
    <property type="entry name" value="Acetyltransf_3"/>
    <property type="match status" value="1"/>
</dbReference>
<accession>A0A1I6UMM6</accession>
<keyword evidence="2" id="KW-0808">Transferase</keyword>
<dbReference type="InterPro" id="IPR016181">
    <property type="entry name" value="Acyl_CoA_acyltransferase"/>
</dbReference>
<proteinExistence type="predicted"/>
<dbReference type="OrthoDB" id="9798081at2"/>
<feature type="domain" description="N-acetyltransferase" evidence="1">
    <location>
        <begin position="11"/>
        <end position="170"/>
    </location>
</feature>
<dbReference type="RefSeq" id="WP_074979320.1">
    <property type="nucleotide sequence ID" value="NZ_FPAG01000007.1"/>
</dbReference>
<dbReference type="InterPro" id="IPR051531">
    <property type="entry name" value="N-acetyltransferase"/>
</dbReference>
<dbReference type="Gene3D" id="3.40.630.30">
    <property type="match status" value="1"/>
</dbReference>
<name>A0A1I6UMM6_9FLAO</name>